<dbReference type="AlphaFoldDB" id="A0A2S8ID17"/>
<accession>A0A2S8ID17</accession>
<keyword evidence="1" id="KW-0812">Transmembrane</keyword>
<feature type="transmembrane region" description="Helical" evidence="1">
    <location>
        <begin position="87"/>
        <end position="110"/>
    </location>
</feature>
<organism evidence="2 3">
    <name type="scientific">Burkholderia cepacia</name>
    <name type="common">Pseudomonas cepacia</name>
    <dbReference type="NCBI Taxonomy" id="292"/>
    <lineage>
        <taxon>Bacteria</taxon>
        <taxon>Pseudomonadati</taxon>
        <taxon>Pseudomonadota</taxon>
        <taxon>Betaproteobacteria</taxon>
        <taxon>Burkholderiales</taxon>
        <taxon>Burkholderiaceae</taxon>
        <taxon>Burkholderia</taxon>
        <taxon>Burkholderia cepacia complex</taxon>
    </lineage>
</organism>
<feature type="transmembrane region" description="Helical" evidence="1">
    <location>
        <begin position="60"/>
        <end position="80"/>
    </location>
</feature>
<dbReference type="EMBL" id="PUIQ01000051">
    <property type="protein sequence ID" value="PQP12615.1"/>
    <property type="molecule type" value="Genomic_DNA"/>
</dbReference>
<reference evidence="2 3" key="1">
    <citation type="submission" date="2018-02" db="EMBL/GenBank/DDBJ databases">
        <title>Draft genome sequencing of Burkholderia cepacia Y14-15.</title>
        <authorList>
            <person name="Zheng B.-X."/>
        </authorList>
    </citation>
    <scope>NUCLEOTIDE SEQUENCE [LARGE SCALE GENOMIC DNA]</scope>
    <source>
        <strain evidence="2 3">Y14-15</strain>
    </source>
</reference>
<gene>
    <name evidence="2" type="ORF">C5615_30185</name>
</gene>
<comment type="caution">
    <text evidence="2">The sequence shown here is derived from an EMBL/GenBank/DDBJ whole genome shotgun (WGS) entry which is preliminary data.</text>
</comment>
<protein>
    <recommendedName>
        <fullName evidence="4">Transmembrane protein</fullName>
    </recommendedName>
</protein>
<evidence type="ECO:0000313" key="3">
    <source>
        <dbReference type="Proteomes" id="UP000238206"/>
    </source>
</evidence>
<sequence length="112" mass="12069">MRRLLGTIGFAIAGLVSVIAWSAVDSRLCTVIKNWCTPPAGTCGGGVDACAATTHATIDLFVYLFGPPILFAALGFFVFARWRPANIVVAYLVGAVFAQWVLWFLGVRILHI</sequence>
<proteinExistence type="predicted"/>
<evidence type="ECO:0000313" key="2">
    <source>
        <dbReference type="EMBL" id="PQP12615.1"/>
    </source>
</evidence>
<name>A0A2S8ID17_BURCE</name>
<keyword evidence="1" id="KW-0472">Membrane</keyword>
<keyword evidence="1" id="KW-1133">Transmembrane helix</keyword>
<dbReference type="Proteomes" id="UP000238206">
    <property type="component" value="Unassembled WGS sequence"/>
</dbReference>
<evidence type="ECO:0000256" key="1">
    <source>
        <dbReference type="SAM" id="Phobius"/>
    </source>
</evidence>
<evidence type="ECO:0008006" key="4">
    <source>
        <dbReference type="Google" id="ProtNLM"/>
    </source>
</evidence>